<keyword evidence="1" id="KW-0812">Transmembrane</keyword>
<evidence type="ECO:0000256" key="1">
    <source>
        <dbReference type="SAM" id="Phobius"/>
    </source>
</evidence>
<dbReference type="KEGG" id="zmm:Zmob_1187"/>
<sequence length="68" mass="8140">MILLIMIFPITFIIRMVMINIMANHDYFTFFTTLISTTVGVGATYFANYLFENEKRKKYYKKNLIENQ</sequence>
<dbReference type="HOGENOM" id="CLU_2793202_0_0_5"/>
<protein>
    <submittedName>
        <fullName evidence="2">Uncharacterized protein</fullName>
    </submittedName>
</protein>
<evidence type="ECO:0000313" key="3">
    <source>
        <dbReference type="Proteomes" id="UP000001494"/>
    </source>
</evidence>
<reference evidence="2 3" key="1">
    <citation type="journal article" date="2011" name="J. Bacteriol.">
        <title>Genome sequence of the ethanol-producing Zymomonas mobilis subsp. mobilis lectotype strain ATCC 10988.</title>
        <authorList>
            <person name="Pappas K.M."/>
            <person name="Kouvelis V.N."/>
            <person name="Saunders E."/>
            <person name="Brettin T.S."/>
            <person name="Bruce D."/>
            <person name="Detter C."/>
            <person name="Balakireva M."/>
            <person name="Han C.S."/>
            <person name="Savvakis G."/>
            <person name="Kyrpides N.C."/>
            <person name="Typas M.A."/>
        </authorList>
    </citation>
    <scope>NUCLEOTIDE SEQUENCE [LARGE SCALE GENOMIC DNA]</scope>
    <source>
        <strain evidence="3">ATCC 10988 / DSM 424 / CCUG 17860 / LMG 404 / NCIMB 8938 / NRRL B-806 / ZM1</strain>
    </source>
</reference>
<keyword evidence="1" id="KW-1133">Transmembrane helix</keyword>
<feature type="transmembrane region" description="Helical" evidence="1">
    <location>
        <begin position="5"/>
        <end position="23"/>
    </location>
</feature>
<organism evidence="2 3">
    <name type="scientific">Zymomonas mobilis subsp. mobilis (strain ATCC 10988 / DSM 424 / LMG 404 / NCIMB 8938 / NRRL B-806 / ZM1)</name>
    <dbReference type="NCBI Taxonomy" id="555217"/>
    <lineage>
        <taxon>Bacteria</taxon>
        <taxon>Pseudomonadati</taxon>
        <taxon>Pseudomonadota</taxon>
        <taxon>Alphaproteobacteria</taxon>
        <taxon>Sphingomonadales</taxon>
        <taxon>Zymomonadaceae</taxon>
        <taxon>Zymomonas</taxon>
    </lineage>
</organism>
<dbReference type="EMBL" id="CP002850">
    <property type="protein sequence ID" value="AEH63016.1"/>
    <property type="molecule type" value="Genomic_DNA"/>
</dbReference>
<dbReference type="Proteomes" id="UP000001494">
    <property type="component" value="Chromosome"/>
</dbReference>
<feature type="transmembrane region" description="Helical" evidence="1">
    <location>
        <begin position="29"/>
        <end position="51"/>
    </location>
</feature>
<accession>A0A0H3G793</accession>
<dbReference type="AlphaFoldDB" id="A0A0H3G793"/>
<proteinExistence type="predicted"/>
<name>A0A0H3G793_ZYMMA</name>
<keyword evidence="1" id="KW-0472">Membrane</keyword>
<gene>
    <name evidence="2" type="ordered locus">Zmob_1187</name>
</gene>
<evidence type="ECO:0000313" key="2">
    <source>
        <dbReference type="EMBL" id="AEH63016.1"/>
    </source>
</evidence>